<evidence type="ECO:0000313" key="1">
    <source>
        <dbReference type="EMBL" id="KAL2630186.1"/>
    </source>
</evidence>
<comment type="caution">
    <text evidence="1">The sequence shown here is derived from an EMBL/GenBank/DDBJ whole genome shotgun (WGS) entry which is preliminary data.</text>
</comment>
<protein>
    <submittedName>
        <fullName evidence="1">Uncharacterized protein</fullName>
    </submittedName>
</protein>
<evidence type="ECO:0000313" key="2">
    <source>
        <dbReference type="Proteomes" id="UP001605036"/>
    </source>
</evidence>
<keyword evidence="2" id="KW-1185">Reference proteome</keyword>
<name>A0ABD1YHP9_9MARC</name>
<accession>A0ABD1YHP9</accession>
<gene>
    <name evidence="1" type="ORF">R1flu_014872</name>
</gene>
<proteinExistence type="predicted"/>
<dbReference type="Proteomes" id="UP001605036">
    <property type="component" value="Unassembled WGS sequence"/>
</dbReference>
<dbReference type="AlphaFoldDB" id="A0ABD1YHP9"/>
<dbReference type="EMBL" id="JBHFFA010000004">
    <property type="protein sequence ID" value="KAL2630186.1"/>
    <property type="molecule type" value="Genomic_DNA"/>
</dbReference>
<sequence length="151" mass="16835">MRARIASWCRLELGSRLWANRKASLGNVIAVFFEYSRSCVVTNGVSPSTMWGLDNEAERPPREEVGLTWRGLPFPLPPPLEGAAKAPCDSPLSGHVFRPSALFVFREQTYAGQQPRYTALPSYTVREAPPLTHKELRRLKPGLNTQAQTVS</sequence>
<organism evidence="1 2">
    <name type="scientific">Riccia fluitans</name>
    <dbReference type="NCBI Taxonomy" id="41844"/>
    <lineage>
        <taxon>Eukaryota</taxon>
        <taxon>Viridiplantae</taxon>
        <taxon>Streptophyta</taxon>
        <taxon>Embryophyta</taxon>
        <taxon>Marchantiophyta</taxon>
        <taxon>Marchantiopsida</taxon>
        <taxon>Marchantiidae</taxon>
        <taxon>Marchantiales</taxon>
        <taxon>Ricciaceae</taxon>
        <taxon>Riccia</taxon>
    </lineage>
</organism>
<reference evidence="1 2" key="1">
    <citation type="submission" date="2024-09" db="EMBL/GenBank/DDBJ databases">
        <title>Chromosome-scale assembly of Riccia fluitans.</title>
        <authorList>
            <person name="Paukszto L."/>
            <person name="Sawicki J."/>
            <person name="Karawczyk K."/>
            <person name="Piernik-Szablinska J."/>
            <person name="Szczecinska M."/>
            <person name="Mazdziarz M."/>
        </authorList>
    </citation>
    <scope>NUCLEOTIDE SEQUENCE [LARGE SCALE GENOMIC DNA]</scope>
    <source>
        <strain evidence="1">Rf_01</strain>
        <tissue evidence="1">Aerial parts of the thallus</tissue>
    </source>
</reference>